<evidence type="ECO:0000313" key="3">
    <source>
        <dbReference type="Proteomes" id="UP000201519"/>
    </source>
</evidence>
<dbReference type="GeneID" id="9924894"/>
<sequence>MAGVVVIIVIMIIGVACYVLSMLNE</sequence>
<evidence type="ECO:0000313" key="2">
    <source>
        <dbReference type="EMBL" id="ADO18111.1"/>
    </source>
</evidence>
<dbReference type="Proteomes" id="UP000201519">
    <property type="component" value="Segment"/>
</dbReference>
<keyword evidence="3" id="KW-1185">Reference proteome</keyword>
<evidence type="ECO:0000256" key="1">
    <source>
        <dbReference type="SAM" id="Phobius"/>
    </source>
</evidence>
<dbReference type="RefSeq" id="YP_003986781.1">
    <property type="nucleotide sequence ID" value="NC_014649.1"/>
</dbReference>
<accession>E3VZM7</accession>
<reference evidence="2 3" key="1">
    <citation type="journal article" date="2011" name="Virol. J.">
        <title>Breaking the 1000-gene barrier for Mimivirus using ultra-deep genome and transcriptome sequencing.</title>
        <authorList>
            <person name="Legendre M."/>
            <person name="Santini S."/>
            <person name="Rico A."/>
            <person name="Abergel C."/>
            <person name="Claverie J.M."/>
        </authorList>
    </citation>
    <scope>NUCLEOTIDE SEQUENCE [LARGE SCALE GENOMIC DNA]</scope>
</reference>
<dbReference type="EMBL" id="HQ336222">
    <property type="protein sequence ID" value="ADO18111.1"/>
    <property type="molecule type" value="Genomic_DNA"/>
</dbReference>
<protein>
    <submittedName>
        <fullName evidence="2">Uncharacterized protein</fullName>
    </submittedName>
</protein>
<organismHost>
    <name type="scientific">Acanthamoeba polyphaga</name>
    <name type="common">Amoeba</name>
    <dbReference type="NCBI Taxonomy" id="5757"/>
</organismHost>
<keyword evidence="1" id="KW-0812">Transmembrane</keyword>
<gene>
    <name evidence="2" type="primary">L279b</name>
</gene>
<dbReference type="KEGG" id="vg:9924894"/>
<keyword evidence="1" id="KW-1133">Transmembrane helix</keyword>
<feature type="transmembrane region" description="Helical" evidence="1">
    <location>
        <begin position="6"/>
        <end position="23"/>
    </location>
</feature>
<name>E3VZM7_MIMIV</name>
<proteinExistence type="predicted"/>
<keyword evidence="1" id="KW-0472">Membrane</keyword>
<organism evidence="2 3">
    <name type="scientific">Acanthamoeba polyphaga mimivirus</name>
    <name type="common">APMV</name>
    <dbReference type="NCBI Taxonomy" id="212035"/>
    <lineage>
        <taxon>Viruses</taxon>
        <taxon>Varidnaviria</taxon>
        <taxon>Bamfordvirae</taxon>
        <taxon>Nucleocytoviricota</taxon>
        <taxon>Megaviricetes</taxon>
        <taxon>Imitervirales</taxon>
        <taxon>Mimiviridae</taxon>
        <taxon>Megamimivirinae</taxon>
        <taxon>Mimivirus</taxon>
        <taxon>Mimivirus bradfordmassiliense</taxon>
    </lineage>
</organism>